<sequence length="874" mass="99993">MRTIQIHDPGKKSKNLCARMDYRNQRISVVKQLSTVVRDSHERRETAEAAIKKEKKKCEALETKILKHESTIRKLQYQLDAAEKKGLDMTIKMGDMEKENINITKQFQLVQEKGEELKRRRLIETLEATSLASESAQQLKIQKMTTKKVQRDLVKSEERISRSFPEPTPYSRFSSRHKRMISVRHVVNYIRCSAPIPEDFDHLMRAIVKNSGEESAIFKLSPQDSFVLKSKLHLSEGAITELKRTFSSKLGLNVIASRDEIRKFRKEIDINKDYEFFVDKLVKEDKNGKKIEHPSPRVVIKNLKDVLTRRIQCLKDNDMLIFDDSCKDSLVISLLGDKGSEEVKLSANIQNICHPNSPDNLTLLGYYEGQDTAEQLSDKLGSVFEQWNSFDTITYTSKAKGPITIVIKKQICGDLKFLSALLGHQGQAASCPCHLCVTSWSLQGSNKLTLDCCDLNKVPEYRTIQSYAADSVTGANSVRVRSSPLCSIEPSDICIPTFHIFQGVYDAYFDDYLIGEANRKDLAESKKGAKSNNNDTFKDQKKKLSGLIKEEKQQKNYLSVLTKAADEGLCTITAFDLIMKNPVIHLKHPVQLCDADTCIVNHLSKSRRMDEWIKCSDCNKDYHFPCASIFSPDAKQELSRYSAIWKCTKCKNMTLQDHHTLAIEAVTELNAQVKFVSEKLQKIEDERLHLENLIQKSTGKTRKQLEAVFQSIGCDPRTWYQTHTGTQIRKILRKENIDSIMAVFDDNSKNQIVKNCLYGLSQLMSISGNKSFSSSEIDDIEEIVKEFGRNMKIAFPKKNLTPKLHLILYHVVPHLRKHHSWGRTSEQSIEHLHAQFNALKRRFQSVRNIEAKSRLIVEELGIRIWLHDHGVLDS</sequence>
<dbReference type="Proteomes" id="UP000095282">
    <property type="component" value="Unplaced"/>
</dbReference>
<evidence type="ECO:0000313" key="3">
    <source>
        <dbReference type="WBParaSite" id="Csp11.Scaffold630.g19595.t2"/>
    </source>
</evidence>
<dbReference type="InterPro" id="IPR009689">
    <property type="entry name" value="DUF1280"/>
</dbReference>
<evidence type="ECO:0000313" key="2">
    <source>
        <dbReference type="Proteomes" id="UP000095282"/>
    </source>
</evidence>
<reference evidence="3" key="1">
    <citation type="submission" date="2016-11" db="UniProtKB">
        <authorList>
            <consortium name="WormBaseParasite"/>
        </authorList>
    </citation>
    <scope>IDENTIFICATION</scope>
</reference>
<protein>
    <submittedName>
        <fullName evidence="3">SET domain-containing protein</fullName>
    </submittedName>
</protein>
<dbReference type="PANTHER" id="PTHR31424:SF4">
    <property type="entry name" value="AUTOPHAGY-RELATED PROTEIN 14-RELATED"/>
    <property type="match status" value="1"/>
</dbReference>
<dbReference type="SUPFAM" id="SSF57903">
    <property type="entry name" value="FYVE/PHD zinc finger"/>
    <property type="match status" value="1"/>
</dbReference>
<accession>A0A1I7UUX3</accession>
<dbReference type="PANTHER" id="PTHR31424">
    <property type="entry name" value="PROTEIN CBG23806"/>
    <property type="match status" value="1"/>
</dbReference>
<keyword evidence="1" id="KW-0175">Coiled coil</keyword>
<name>A0A1I7UUX3_9PELO</name>
<dbReference type="AlphaFoldDB" id="A0A1I7UUX3"/>
<organism evidence="2 3">
    <name type="scientific">Caenorhabditis tropicalis</name>
    <dbReference type="NCBI Taxonomy" id="1561998"/>
    <lineage>
        <taxon>Eukaryota</taxon>
        <taxon>Metazoa</taxon>
        <taxon>Ecdysozoa</taxon>
        <taxon>Nematoda</taxon>
        <taxon>Chromadorea</taxon>
        <taxon>Rhabditida</taxon>
        <taxon>Rhabditina</taxon>
        <taxon>Rhabditomorpha</taxon>
        <taxon>Rhabditoidea</taxon>
        <taxon>Rhabditidae</taxon>
        <taxon>Peloderinae</taxon>
        <taxon>Caenorhabditis</taxon>
    </lineage>
</organism>
<dbReference type="WBParaSite" id="Csp11.Scaffold630.g19595.t2">
    <property type="protein sequence ID" value="Csp11.Scaffold630.g19595.t2"/>
    <property type="gene ID" value="Csp11.Scaffold630.g19595"/>
</dbReference>
<keyword evidence="2" id="KW-1185">Reference proteome</keyword>
<dbReference type="eggNOG" id="ENOG502TGZ5">
    <property type="taxonomic scope" value="Eukaryota"/>
</dbReference>
<evidence type="ECO:0000256" key="1">
    <source>
        <dbReference type="SAM" id="Coils"/>
    </source>
</evidence>
<dbReference type="InterPro" id="IPR011011">
    <property type="entry name" value="Znf_FYVE_PHD"/>
</dbReference>
<dbReference type="Pfam" id="PF06918">
    <property type="entry name" value="DUF1280"/>
    <property type="match status" value="1"/>
</dbReference>
<feature type="coiled-coil region" evidence="1">
    <location>
        <begin position="37"/>
        <end position="85"/>
    </location>
</feature>
<feature type="coiled-coil region" evidence="1">
    <location>
        <begin position="666"/>
        <end position="700"/>
    </location>
</feature>
<proteinExistence type="predicted"/>